<protein>
    <submittedName>
        <fullName evidence="1">Uncharacterized protein</fullName>
    </submittedName>
</protein>
<proteinExistence type="predicted"/>
<evidence type="ECO:0000313" key="1">
    <source>
        <dbReference type="EMBL" id="KAI0028551.1"/>
    </source>
</evidence>
<reference evidence="1" key="1">
    <citation type="submission" date="2021-02" db="EMBL/GenBank/DDBJ databases">
        <authorList>
            <consortium name="DOE Joint Genome Institute"/>
            <person name="Ahrendt S."/>
            <person name="Looney B.P."/>
            <person name="Miyauchi S."/>
            <person name="Morin E."/>
            <person name="Drula E."/>
            <person name="Courty P.E."/>
            <person name="Chicoki N."/>
            <person name="Fauchery L."/>
            <person name="Kohler A."/>
            <person name="Kuo A."/>
            <person name="Labutti K."/>
            <person name="Pangilinan J."/>
            <person name="Lipzen A."/>
            <person name="Riley R."/>
            <person name="Andreopoulos W."/>
            <person name="He G."/>
            <person name="Johnson J."/>
            <person name="Barry K.W."/>
            <person name="Grigoriev I.V."/>
            <person name="Nagy L."/>
            <person name="Hibbett D."/>
            <person name="Henrissat B."/>
            <person name="Matheny P.B."/>
            <person name="Labbe J."/>
            <person name="Martin F."/>
        </authorList>
    </citation>
    <scope>NUCLEOTIDE SEQUENCE</scope>
    <source>
        <strain evidence="1">EC-137</strain>
    </source>
</reference>
<reference evidence="1" key="2">
    <citation type="journal article" date="2022" name="New Phytol.">
        <title>Evolutionary transition to the ectomycorrhizal habit in the genomes of a hyperdiverse lineage of mushroom-forming fungi.</title>
        <authorList>
            <person name="Looney B."/>
            <person name="Miyauchi S."/>
            <person name="Morin E."/>
            <person name="Drula E."/>
            <person name="Courty P.E."/>
            <person name="Kohler A."/>
            <person name="Kuo A."/>
            <person name="LaButti K."/>
            <person name="Pangilinan J."/>
            <person name="Lipzen A."/>
            <person name="Riley R."/>
            <person name="Andreopoulos W."/>
            <person name="He G."/>
            <person name="Johnson J."/>
            <person name="Nolan M."/>
            <person name="Tritt A."/>
            <person name="Barry K.W."/>
            <person name="Grigoriev I.V."/>
            <person name="Nagy L.G."/>
            <person name="Hibbett D."/>
            <person name="Henrissat B."/>
            <person name="Matheny P.B."/>
            <person name="Labbe J."/>
            <person name="Martin F.M."/>
        </authorList>
    </citation>
    <scope>NUCLEOTIDE SEQUENCE</scope>
    <source>
        <strain evidence="1">EC-137</strain>
    </source>
</reference>
<dbReference type="EMBL" id="MU273743">
    <property type="protein sequence ID" value="KAI0028551.1"/>
    <property type="molecule type" value="Genomic_DNA"/>
</dbReference>
<accession>A0ACB8QBB5</accession>
<keyword evidence="2" id="KW-1185">Reference proteome</keyword>
<evidence type="ECO:0000313" key="2">
    <source>
        <dbReference type="Proteomes" id="UP000814128"/>
    </source>
</evidence>
<organism evidence="1 2">
    <name type="scientific">Vararia minispora EC-137</name>
    <dbReference type="NCBI Taxonomy" id="1314806"/>
    <lineage>
        <taxon>Eukaryota</taxon>
        <taxon>Fungi</taxon>
        <taxon>Dikarya</taxon>
        <taxon>Basidiomycota</taxon>
        <taxon>Agaricomycotina</taxon>
        <taxon>Agaricomycetes</taxon>
        <taxon>Russulales</taxon>
        <taxon>Lachnocladiaceae</taxon>
        <taxon>Vararia</taxon>
    </lineage>
</organism>
<name>A0ACB8QBB5_9AGAM</name>
<gene>
    <name evidence="1" type="ORF">K488DRAFT_80620</name>
</gene>
<sequence>MTLLKESAAPHVAEEDKDVSPPFRFSTSPAPSRGTTPAPAPTTRRALTSNPNGTLRATGAGSARRNRYQSPSFGPPRSTPNRLKLSPPRASMADTKRRRVDESGASEPAGSPAKGAASESSAMNGDTTAANGNPTTTNGSAPNGAALEMPATPRPRHARIPGAAAPAESPPQNRALSNSTASGSAFGSPAKVGLNGAESPAKSLNGSPAKTPNGSPARTPTKAAAVMADLIKQTAPPKKPDVANPYEAALPARISGARKRKAEVRRKEEREAEREREKGRKEEEDRKKREEEEQRMKEDQKEPSAQQVIEATLPPGSRRARPPAHMQKGVPAPPQIEPRRSARLRSPEPAPPPPTITVVEDEDDVPSKKRKMASSASASSTNIFPSSTPASTASVVVEEVPPSAGSVSRPSEVLEPGDAPAPPPAGMRAKFGARPREPSKLRFGFAAEEDEKEKEKEAEVAKGAANTAKAAESKTAPEALTSALEPPMSAFGVPKAPFFSSTTPPDITIPVAGPSDPKATARALAPSTLPTFAFDVPSSSKPSPAHAAMYEAARTAPTDSLPAFAFVVVSVAGPSKATSVETKQAGGFDWAAAGMKKPAVPASGGWTCGTCMLSNPADAVECTVCEAKRPGAAGGSRSGFNWAAAGLKKPAVPVSGNWTCGTCMLSNPADAPECTVCEAKRPGAASAASAGGFDWAAAGMKRPEAGKGSWTCGMCMVNNGAERTDCVACEAKRP</sequence>
<dbReference type="Proteomes" id="UP000814128">
    <property type="component" value="Unassembled WGS sequence"/>
</dbReference>
<comment type="caution">
    <text evidence="1">The sequence shown here is derived from an EMBL/GenBank/DDBJ whole genome shotgun (WGS) entry which is preliminary data.</text>
</comment>